<feature type="domain" description="FAD-binding" evidence="4">
    <location>
        <begin position="9"/>
        <end position="341"/>
    </location>
</feature>
<dbReference type="RefSeq" id="WP_260215320.1">
    <property type="nucleotide sequence ID" value="NZ_JAJAGO010000001.1"/>
</dbReference>
<accession>A0ABT2JKL4</accession>
<dbReference type="Pfam" id="PF01494">
    <property type="entry name" value="FAD_binding_3"/>
    <property type="match status" value="1"/>
</dbReference>
<keyword evidence="6" id="KW-1185">Reference proteome</keyword>
<keyword evidence="5" id="KW-0560">Oxidoreductase</keyword>
<organism evidence="5 6">
    <name type="scientific">Streptomyces gossypii</name>
    <dbReference type="NCBI Taxonomy" id="2883101"/>
    <lineage>
        <taxon>Bacteria</taxon>
        <taxon>Bacillati</taxon>
        <taxon>Actinomycetota</taxon>
        <taxon>Actinomycetes</taxon>
        <taxon>Kitasatosporales</taxon>
        <taxon>Streptomycetaceae</taxon>
        <taxon>Streptomyces</taxon>
    </lineage>
</organism>
<dbReference type="Gene3D" id="3.50.50.60">
    <property type="entry name" value="FAD/NAD(P)-binding domain"/>
    <property type="match status" value="2"/>
</dbReference>
<dbReference type="Pfam" id="PF21274">
    <property type="entry name" value="Rng_hyd_C"/>
    <property type="match status" value="1"/>
</dbReference>
<sequence>MDTGERKVKTRVIVVGAGPVGLTLAGELRLGGVDVVVYDKLPAPSGESRALGFTKRVAELFDQRGLLTRLGDFNWGQQSHFGGLRIDLDALDEEHHGVRGLPQSRTEEMLANWLSELGVPVRRGYEAVGFRETQDGVTVVFEGPQGRHEESAGYLVGCDGGGSTIRTAAGIEAPGWEATRGMYMADITGAEVNQRPIGERVPGGNMVLSISLGDGYYRILIHDKSLRPRPDSEALTFAEVADAWQRMTGESLHHAQPRWMAAFSNAAGLAAEYRRGRVFLAGDAAHNTPPLAGWGLAVGIQDAVNLGWKLAAVIGGSAPEGLLDSYHTERYPLGQQLMRNTHAGSMLYLSGEEMEPLREVMRELVDYKAAAGHLAGMVSGLSVRYDMGSGEHPLLGMRMPPECEVELPDGGRTRVAELLHQARGVFISTGGDGEAERLAAGWSDRVDVVTGSWAPAAEGRPARTLPDAVLVRPDGYIAWAAPGGGDLCEALGRWFGSARAAVDSPAAALS</sequence>
<dbReference type="PANTHER" id="PTHR43004:SF19">
    <property type="entry name" value="BINDING MONOOXYGENASE, PUTATIVE (JCVI)-RELATED"/>
    <property type="match status" value="1"/>
</dbReference>
<evidence type="ECO:0000256" key="2">
    <source>
        <dbReference type="ARBA" id="ARBA00022630"/>
    </source>
</evidence>
<name>A0ABT2JKL4_9ACTN</name>
<keyword evidence="3" id="KW-0274">FAD</keyword>
<comment type="caution">
    <text evidence="5">The sequence shown here is derived from an EMBL/GenBank/DDBJ whole genome shotgun (WGS) entry which is preliminary data.</text>
</comment>
<proteinExistence type="predicted"/>
<dbReference type="PANTHER" id="PTHR43004">
    <property type="entry name" value="TRK SYSTEM POTASSIUM UPTAKE PROTEIN"/>
    <property type="match status" value="1"/>
</dbReference>
<dbReference type="EMBL" id="JAJAGO010000001">
    <property type="protein sequence ID" value="MCT2588413.1"/>
    <property type="molecule type" value="Genomic_DNA"/>
</dbReference>
<keyword evidence="5" id="KW-0503">Monooxygenase</keyword>
<dbReference type="InterPro" id="IPR050641">
    <property type="entry name" value="RIFMO-like"/>
</dbReference>
<keyword evidence="2" id="KW-0285">Flavoprotein</keyword>
<evidence type="ECO:0000313" key="5">
    <source>
        <dbReference type="EMBL" id="MCT2588413.1"/>
    </source>
</evidence>
<protein>
    <submittedName>
        <fullName evidence="5">FAD-dependent monooxygenase</fullName>
    </submittedName>
</protein>
<dbReference type="SUPFAM" id="SSF51905">
    <property type="entry name" value="FAD/NAD(P)-binding domain"/>
    <property type="match status" value="1"/>
</dbReference>
<evidence type="ECO:0000313" key="6">
    <source>
        <dbReference type="Proteomes" id="UP001156389"/>
    </source>
</evidence>
<dbReference type="Gene3D" id="3.40.30.120">
    <property type="match status" value="1"/>
</dbReference>
<gene>
    <name evidence="5" type="ORF">LHJ74_00370</name>
</gene>
<reference evidence="5 6" key="1">
    <citation type="submission" date="2021-10" db="EMBL/GenBank/DDBJ databases">
        <title>Streptomyces gossypii sp. nov., isolated from soil collected from cotton field.</title>
        <authorList>
            <person name="Ge X."/>
            <person name="Chen X."/>
            <person name="Liu W."/>
        </authorList>
    </citation>
    <scope>NUCLEOTIDE SEQUENCE [LARGE SCALE GENOMIC DNA]</scope>
    <source>
        <strain evidence="5 6">N2-109</strain>
    </source>
</reference>
<dbReference type="PRINTS" id="PR00420">
    <property type="entry name" value="RNGMNOXGNASE"/>
</dbReference>
<dbReference type="GO" id="GO:0004497">
    <property type="term" value="F:monooxygenase activity"/>
    <property type="evidence" value="ECO:0007669"/>
    <property type="project" value="UniProtKB-KW"/>
</dbReference>
<dbReference type="Proteomes" id="UP001156389">
    <property type="component" value="Unassembled WGS sequence"/>
</dbReference>
<dbReference type="Gene3D" id="3.30.70.2450">
    <property type="match status" value="1"/>
</dbReference>
<evidence type="ECO:0000256" key="3">
    <source>
        <dbReference type="ARBA" id="ARBA00022827"/>
    </source>
</evidence>
<dbReference type="InterPro" id="IPR002938">
    <property type="entry name" value="FAD-bd"/>
</dbReference>
<evidence type="ECO:0000256" key="1">
    <source>
        <dbReference type="ARBA" id="ARBA00001974"/>
    </source>
</evidence>
<evidence type="ECO:0000259" key="4">
    <source>
        <dbReference type="Pfam" id="PF01494"/>
    </source>
</evidence>
<dbReference type="InterPro" id="IPR036188">
    <property type="entry name" value="FAD/NAD-bd_sf"/>
</dbReference>
<comment type="cofactor">
    <cofactor evidence="1">
        <name>FAD</name>
        <dbReference type="ChEBI" id="CHEBI:57692"/>
    </cofactor>
</comment>